<accession>A0A672P239</accession>
<proteinExistence type="predicted"/>
<feature type="compositionally biased region" description="Basic and acidic residues" evidence="3">
    <location>
        <begin position="42"/>
        <end position="53"/>
    </location>
</feature>
<keyword evidence="1" id="KW-0175">Coiled coil</keyword>
<reference evidence="5" key="1">
    <citation type="submission" date="2025-08" db="UniProtKB">
        <authorList>
            <consortium name="Ensembl"/>
        </authorList>
    </citation>
    <scope>IDENTIFICATION</scope>
</reference>
<sequence length="365" mass="42994">NQNCTGLSWWFGLFNNVSVRYIKQDNQDEENVRDGPGSPEQEPVRDVDTDKPDKQKVSVKQCIFRKDYMSVIPLMFLLKEREDKHALIKNIEKLEAELSQWKLKYEELNKSKQEALKQLNLLKEVHQDELGRMSEDLEDELGARSSMDKKLAELRTEMERLQVENAAEWGRRECLETEKLALERENKKLRAQMEDLEEQLARKRRQAASALDTDLKTIQCELFERNKELADLRHVHSKVKKQYQEKMAELAHANRRVEQHETEVKKLRLRVEELKKELGQAEDELDEAHNQTRKLQRSLDEQVEQTENLQVQLEHLQSRLRRQQNPGLFGKMRTSASSRFVPEDADTPPSDPDEDEEEELQLQIS</sequence>
<dbReference type="PANTHER" id="PTHR46292">
    <property type="entry name" value="COILED-COIL DOMAIN-CONTAINING PROTEIN 102A"/>
    <property type="match status" value="1"/>
</dbReference>
<feature type="region of interest" description="Disordered" evidence="3">
    <location>
        <begin position="27"/>
        <end position="53"/>
    </location>
</feature>
<reference evidence="5" key="2">
    <citation type="submission" date="2025-09" db="UniProtKB">
        <authorList>
            <consortium name="Ensembl"/>
        </authorList>
    </citation>
    <scope>IDENTIFICATION</scope>
</reference>
<dbReference type="Proteomes" id="UP000472262">
    <property type="component" value="Unassembled WGS sequence"/>
</dbReference>
<dbReference type="PANTHER" id="PTHR46292:SF1">
    <property type="entry name" value="COILED-COIL DOMAIN-CONTAINING PROTEIN 102A"/>
    <property type="match status" value="1"/>
</dbReference>
<dbReference type="SUPFAM" id="SSF57997">
    <property type="entry name" value="Tropomyosin"/>
    <property type="match status" value="1"/>
</dbReference>
<name>A0A672P239_SINGR</name>
<evidence type="ECO:0000313" key="5">
    <source>
        <dbReference type="Ensembl" id="ENSSGRP00000057646.1"/>
    </source>
</evidence>
<protein>
    <recommendedName>
        <fullName evidence="2">Coiled-coil domain-containing protein 102A</fullName>
    </recommendedName>
</protein>
<dbReference type="Gene3D" id="1.10.287.1490">
    <property type="match status" value="1"/>
</dbReference>
<feature type="region of interest" description="Disordered" evidence="3">
    <location>
        <begin position="320"/>
        <end position="365"/>
    </location>
</feature>
<dbReference type="InterPro" id="IPR002928">
    <property type="entry name" value="Myosin_tail"/>
</dbReference>
<evidence type="ECO:0000256" key="1">
    <source>
        <dbReference type="ARBA" id="ARBA00023054"/>
    </source>
</evidence>
<feature type="compositionally biased region" description="Acidic residues" evidence="3">
    <location>
        <begin position="343"/>
        <end position="365"/>
    </location>
</feature>
<evidence type="ECO:0000256" key="3">
    <source>
        <dbReference type="SAM" id="MobiDB-lite"/>
    </source>
</evidence>
<evidence type="ECO:0000256" key="2">
    <source>
        <dbReference type="ARBA" id="ARBA00040149"/>
    </source>
</evidence>
<dbReference type="GO" id="GO:0016459">
    <property type="term" value="C:myosin complex"/>
    <property type="evidence" value="ECO:0007669"/>
    <property type="project" value="InterPro"/>
</dbReference>
<feature type="domain" description="Myosin tail" evidence="4">
    <location>
        <begin position="128"/>
        <end position="320"/>
    </location>
</feature>
<dbReference type="Pfam" id="PF01576">
    <property type="entry name" value="Myosin_tail_1"/>
    <property type="match status" value="1"/>
</dbReference>
<evidence type="ECO:0000259" key="4">
    <source>
        <dbReference type="Pfam" id="PF01576"/>
    </source>
</evidence>
<organism evidence="5 6">
    <name type="scientific">Sinocyclocheilus grahami</name>
    <name type="common">Dianchi golden-line fish</name>
    <name type="synonym">Barbus grahami</name>
    <dbReference type="NCBI Taxonomy" id="75366"/>
    <lineage>
        <taxon>Eukaryota</taxon>
        <taxon>Metazoa</taxon>
        <taxon>Chordata</taxon>
        <taxon>Craniata</taxon>
        <taxon>Vertebrata</taxon>
        <taxon>Euteleostomi</taxon>
        <taxon>Actinopterygii</taxon>
        <taxon>Neopterygii</taxon>
        <taxon>Teleostei</taxon>
        <taxon>Ostariophysi</taxon>
        <taxon>Cypriniformes</taxon>
        <taxon>Cyprinidae</taxon>
        <taxon>Cyprininae</taxon>
        <taxon>Sinocyclocheilus</taxon>
    </lineage>
</organism>
<dbReference type="Ensembl" id="ENSSGRT00000061537.1">
    <property type="protein sequence ID" value="ENSSGRP00000057646.1"/>
    <property type="gene ID" value="ENSSGRG00000030108.1"/>
</dbReference>
<evidence type="ECO:0000313" key="6">
    <source>
        <dbReference type="Proteomes" id="UP000472262"/>
    </source>
</evidence>
<dbReference type="AlphaFoldDB" id="A0A672P239"/>
<dbReference type="OMA" id="FNMEDSA"/>
<feature type="region of interest" description="Disordered" evidence="3">
    <location>
        <begin position="280"/>
        <end position="301"/>
    </location>
</feature>
<gene>
    <name evidence="5" type="primary">LOC107594240</name>
</gene>
<keyword evidence="6" id="KW-1185">Reference proteome</keyword>
<dbReference type="InParanoid" id="A0A672P239"/>